<dbReference type="EMBL" id="JBHUMK010000010">
    <property type="protein sequence ID" value="MFD2608344.1"/>
    <property type="molecule type" value="Genomic_DNA"/>
</dbReference>
<organism evidence="1 2">
    <name type="scientific">Deinococcus taklimakanensis</name>
    <dbReference type="NCBI Taxonomy" id="536443"/>
    <lineage>
        <taxon>Bacteria</taxon>
        <taxon>Thermotogati</taxon>
        <taxon>Deinococcota</taxon>
        <taxon>Deinococci</taxon>
        <taxon>Deinococcales</taxon>
        <taxon>Deinococcaceae</taxon>
        <taxon>Deinococcus</taxon>
    </lineage>
</organism>
<reference evidence="2" key="1">
    <citation type="journal article" date="2019" name="Int. J. Syst. Evol. Microbiol.">
        <title>The Global Catalogue of Microorganisms (GCM) 10K type strain sequencing project: providing services to taxonomists for standard genome sequencing and annotation.</title>
        <authorList>
            <consortium name="The Broad Institute Genomics Platform"/>
            <consortium name="The Broad Institute Genome Sequencing Center for Infectious Disease"/>
            <person name="Wu L."/>
            <person name="Ma J."/>
        </authorList>
    </citation>
    <scope>NUCLEOTIDE SEQUENCE [LARGE SCALE GENOMIC DNA]</scope>
    <source>
        <strain evidence="2">KCTC 33842</strain>
    </source>
</reference>
<evidence type="ECO:0000313" key="2">
    <source>
        <dbReference type="Proteomes" id="UP001597475"/>
    </source>
</evidence>
<accession>A0ABW5P1R1</accession>
<sequence>MARRERFSRAQFALWPDEGLLAAAATLTGRPVIYRAELNFRGPVNLTVDFSDHHYVPPGDPDAALNAGNHHRMLRLEWADTWEEGGHRGNRIFALESYDEFYAGPFGTFHPTRQGIPQSYFYEVVNEPDPWIAEILDENDNTDIFPPYGEPALMSERARRLNPHLRETGRFFPGDAPPEASGSHTDFFWTGPQPPAPGEWEAASAEAKAKQQADWEAQKRRPRYRHLLIASESHFLEILCEDLPRWAWVGEGLSGT</sequence>
<keyword evidence="2" id="KW-1185">Reference proteome</keyword>
<proteinExistence type="predicted"/>
<protein>
    <submittedName>
        <fullName evidence="1">Uncharacterized protein</fullName>
    </submittedName>
</protein>
<dbReference type="Proteomes" id="UP001597475">
    <property type="component" value="Unassembled WGS sequence"/>
</dbReference>
<name>A0ABW5P1R1_9DEIO</name>
<comment type="caution">
    <text evidence="1">The sequence shown here is derived from an EMBL/GenBank/DDBJ whole genome shotgun (WGS) entry which is preliminary data.</text>
</comment>
<evidence type="ECO:0000313" key="1">
    <source>
        <dbReference type="EMBL" id="MFD2608344.1"/>
    </source>
</evidence>
<gene>
    <name evidence="1" type="ORF">ACFSR9_02680</name>
</gene>
<dbReference type="RefSeq" id="WP_386842775.1">
    <property type="nucleotide sequence ID" value="NZ_JBHUMK010000010.1"/>
</dbReference>